<dbReference type="Proteomes" id="UP000321250">
    <property type="component" value="Unassembled WGS sequence"/>
</dbReference>
<dbReference type="Gene3D" id="3.30.930.10">
    <property type="entry name" value="Bira Bifunctional Protein, Domain 2"/>
    <property type="match status" value="1"/>
</dbReference>
<evidence type="ECO:0000256" key="4">
    <source>
        <dbReference type="ARBA" id="ARBA00022598"/>
    </source>
</evidence>
<evidence type="ECO:0000256" key="2">
    <source>
        <dbReference type="ARBA" id="ARBA00022490"/>
    </source>
</evidence>
<dbReference type="InterPro" id="IPR002320">
    <property type="entry name" value="Thr-tRNA-ligase_IIa"/>
</dbReference>
<dbReference type="GO" id="GO:0005524">
    <property type="term" value="F:ATP binding"/>
    <property type="evidence" value="ECO:0007669"/>
    <property type="project" value="UniProtKB-UniRule"/>
</dbReference>
<dbReference type="Pfam" id="PF03129">
    <property type="entry name" value="HGTP_anticodon"/>
    <property type="match status" value="1"/>
</dbReference>
<evidence type="ECO:0000256" key="13">
    <source>
        <dbReference type="HAMAP-Rule" id="MF_00184"/>
    </source>
</evidence>
<keyword evidence="17" id="KW-1185">Reference proteome</keyword>
<evidence type="ECO:0000259" key="15">
    <source>
        <dbReference type="PROSITE" id="PS51880"/>
    </source>
</evidence>
<evidence type="ECO:0000259" key="14">
    <source>
        <dbReference type="PROSITE" id="PS50862"/>
    </source>
</evidence>
<dbReference type="PANTHER" id="PTHR11451">
    <property type="entry name" value="THREONINE-TRNA LIGASE"/>
    <property type="match status" value="1"/>
</dbReference>
<dbReference type="FunFam" id="3.30.930.10:FF:000002">
    <property type="entry name" value="Threonine--tRNA ligase"/>
    <property type="match status" value="1"/>
</dbReference>
<keyword evidence="4 13" id="KW-0436">Ligase</keyword>
<dbReference type="GO" id="GO:0046872">
    <property type="term" value="F:metal ion binding"/>
    <property type="evidence" value="ECO:0007669"/>
    <property type="project" value="UniProtKB-KW"/>
</dbReference>
<dbReference type="GO" id="GO:0000049">
    <property type="term" value="F:tRNA binding"/>
    <property type="evidence" value="ECO:0007669"/>
    <property type="project" value="UniProtKB-KW"/>
</dbReference>
<dbReference type="FunFam" id="3.30.54.20:FF:000002">
    <property type="entry name" value="Threonine--tRNA ligase"/>
    <property type="match status" value="1"/>
</dbReference>
<comment type="caution">
    <text evidence="16">The sequence shown here is derived from an EMBL/GenBank/DDBJ whole genome shotgun (WGS) entry which is preliminary data.</text>
</comment>
<dbReference type="AlphaFoldDB" id="A0A5C6UIP2"/>
<comment type="subcellular location">
    <subcellularLocation>
        <location evidence="13">Cytoplasm</location>
    </subcellularLocation>
</comment>
<sequence>MSAMFRITLPDGSVREVAPGTTPADVAAAIGPGLAKAALAARIDGQVRDLNRPFEGDTQLALVTARDEADALELVRHDLAHVMAEAVQNLFPGTEITFGPATDDGFYYDFAPPKINGKDRQFTDDDLPTIEAEMRAIIARNEPFTREVWSRQQLIDRWNSQGERFKAEWAAELPEGEELTIYRQGEWLDMCRGPHMVSTGKLDPSAFKLTRVSGAYWRGDQKNAMLSRIYGTGWLNKKQLDAYLFRLEEAAKRDHRKIGAEMDLFHLQSEAQGSVFWHPKGFLLWRQLEAYMRRRLDAAGYEEVKTPQLMDARQWEQSGHWGKYRENMFVVPDEIPGTEDDAAIFSGTADLMALKPMNCPAHVLIFRQGIKSYRDLPMRMAEFGCCHRNEPHGALHGIMRVRQFTQDDAHIFVREDQLIDEVRAFCELLDTVYRDLGFEDYAVKLALRPDKRFGDDAMWDKAEAELREAVLGSALSESIKAKFEELPGEGAFYAPKLEFHLTDAIGRTWQVGTIQSDRVLPERLDASYVGQDGERHRPVMLHRAILGTFERFIGILIEHHAGRFPLWLAPTQVVVATIVSDADDYAETVAATLRKAGLRVETDLRNEKINYKVREHSLAKVPNLLVVGKREAEEGKVALRTLGSQAQTILTLDEVVERLKGEATPPDM</sequence>
<keyword evidence="11 13" id="KW-0030">Aminoacyl-tRNA synthetase</keyword>
<dbReference type="SMART" id="SM00863">
    <property type="entry name" value="tRNA_SAD"/>
    <property type="match status" value="1"/>
</dbReference>
<evidence type="ECO:0000256" key="3">
    <source>
        <dbReference type="ARBA" id="ARBA00022555"/>
    </source>
</evidence>
<dbReference type="HAMAP" id="MF_00184">
    <property type="entry name" value="Thr_tRNA_synth"/>
    <property type="match status" value="1"/>
</dbReference>
<dbReference type="Gene3D" id="3.10.20.30">
    <property type="match status" value="1"/>
</dbReference>
<dbReference type="InterPro" id="IPR047246">
    <property type="entry name" value="ThrRS_anticodon"/>
</dbReference>
<keyword evidence="7 13" id="KW-0862">Zinc</keyword>
<evidence type="ECO:0000256" key="10">
    <source>
        <dbReference type="ARBA" id="ARBA00022917"/>
    </source>
</evidence>
<dbReference type="InterPro" id="IPR018163">
    <property type="entry name" value="Thr/Ala-tRNA-synth_IIc_edit"/>
</dbReference>
<evidence type="ECO:0000256" key="9">
    <source>
        <dbReference type="ARBA" id="ARBA00022884"/>
    </source>
</evidence>
<dbReference type="OrthoDB" id="9802304at2"/>
<evidence type="ECO:0000256" key="5">
    <source>
        <dbReference type="ARBA" id="ARBA00022723"/>
    </source>
</evidence>
<dbReference type="FunFam" id="3.40.50.800:FF:000001">
    <property type="entry name" value="Threonine--tRNA ligase"/>
    <property type="match status" value="1"/>
</dbReference>
<feature type="binding site" evidence="13">
    <location>
        <position position="359"/>
    </location>
    <ligand>
        <name>Zn(2+)</name>
        <dbReference type="ChEBI" id="CHEBI:29105"/>
        <note>catalytic</note>
    </ligand>
</feature>
<evidence type="ECO:0000256" key="12">
    <source>
        <dbReference type="ARBA" id="ARBA00049515"/>
    </source>
</evidence>
<dbReference type="InterPro" id="IPR045864">
    <property type="entry name" value="aa-tRNA-synth_II/BPL/LPL"/>
</dbReference>
<dbReference type="PROSITE" id="PS50862">
    <property type="entry name" value="AA_TRNA_LIGASE_II"/>
    <property type="match status" value="1"/>
</dbReference>
<dbReference type="InterPro" id="IPR006195">
    <property type="entry name" value="aa-tRNA-synth_II"/>
</dbReference>
<dbReference type="InterPro" id="IPR033728">
    <property type="entry name" value="ThrRS_core"/>
</dbReference>
<keyword evidence="9 13" id="KW-0694">RNA-binding</keyword>
<dbReference type="Pfam" id="PF00587">
    <property type="entry name" value="tRNA-synt_2b"/>
    <property type="match status" value="1"/>
</dbReference>
<reference evidence="16 17" key="1">
    <citation type="journal article" date="2013" name="Antonie Van Leeuwenhoek">
        <title>Sphingomonas ginsenosidivorax sp. nov., with the ability to transform ginsenosides.</title>
        <authorList>
            <person name="Jin X.F."/>
            <person name="Kim J.K."/>
            <person name="Liu Q.M."/>
            <person name="Kang M.S."/>
            <person name="He D."/>
            <person name="Jin F.X."/>
            <person name="Kim S.C."/>
            <person name="Im W.T."/>
        </authorList>
    </citation>
    <scope>NUCLEOTIDE SEQUENCE [LARGE SCALE GENOMIC DNA]</scope>
    <source>
        <strain evidence="16 17">KHI67</strain>
    </source>
</reference>
<dbReference type="SUPFAM" id="SSF52954">
    <property type="entry name" value="Class II aaRS ABD-related"/>
    <property type="match status" value="1"/>
</dbReference>
<keyword evidence="2 13" id="KW-0963">Cytoplasm</keyword>
<dbReference type="GO" id="GO:0006435">
    <property type="term" value="P:threonyl-tRNA aminoacylation"/>
    <property type="evidence" value="ECO:0007669"/>
    <property type="project" value="UniProtKB-UniRule"/>
</dbReference>
<dbReference type="Gene3D" id="3.30.54.20">
    <property type="match status" value="1"/>
</dbReference>
<evidence type="ECO:0000256" key="7">
    <source>
        <dbReference type="ARBA" id="ARBA00022833"/>
    </source>
</evidence>
<dbReference type="InterPro" id="IPR004095">
    <property type="entry name" value="TGS"/>
</dbReference>
<dbReference type="GO" id="GO:0005737">
    <property type="term" value="C:cytoplasm"/>
    <property type="evidence" value="ECO:0007669"/>
    <property type="project" value="UniProtKB-SubCell"/>
</dbReference>
<dbReference type="SUPFAM" id="SSF81271">
    <property type="entry name" value="TGS-like"/>
    <property type="match status" value="1"/>
</dbReference>
<dbReference type="PRINTS" id="PR01047">
    <property type="entry name" value="TRNASYNTHTHR"/>
</dbReference>
<evidence type="ECO:0000256" key="1">
    <source>
        <dbReference type="ARBA" id="ARBA00008226"/>
    </source>
</evidence>
<dbReference type="SUPFAM" id="SSF55186">
    <property type="entry name" value="ThrRS/AlaRS common domain"/>
    <property type="match status" value="1"/>
</dbReference>
<keyword evidence="8 13" id="KW-0067">ATP-binding</keyword>
<proteinExistence type="inferred from homology"/>
<dbReference type="EC" id="6.1.1.3" evidence="13"/>
<feature type="domain" description="Aminoacyl-transfer RNA synthetases class-II family profile" evidence="14">
    <location>
        <begin position="254"/>
        <end position="565"/>
    </location>
</feature>
<dbReference type="InterPro" id="IPR012676">
    <property type="entry name" value="TGS-like"/>
</dbReference>
<organism evidence="16 17">
    <name type="scientific">Sphingomonas ginsenosidivorax</name>
    <dbReference type="NCBI Taxonomy" id="862135"/>
    <lineage>
        <taxon>Bacteria</taxon>
        <taxon>Pseudomonadati</taxon>
        <taxon>Pseudomonadota</taxon>
        <taxon>Alphaproteobacteria</taxon>
        <taxon>Sphingomonadales</taxon>
        <taxon>Sphingomonadaceae</taxon>
        <taxon>Sphingomonas</taxon>
    </lineage>
</organism>
<dbReference type="PROSITE" id="PS51880">
    <property type="entry name" value="TGS"/>
    <property type="match status" value="1"/>
</dbReference>
<evidence type="ECO:0000256" key="11">
    <source>
        <dbReference type="ARBA" id="ARBA00023146"/>
    </source>
</evidence>
<keyword evidence="3 13" id="KW-0820">tRNA-binding</keyword>
<feature type="domain" description="TGS" evidence="15">
    <location>
        <begin position="2"/>
        <end position="64"/>
    </location>
</feature>
<dbReference type="Gene3D" id="3.30.980.10">
    <property type="entry name" value="Threonyl-trna Synthetase, Chain A, domain 2"/>
    <property type="match status" value="1"/>
</dbReference>
<dbReference type="InterPro" id="IPR004154">
    <property type="entry name" value="Anticodon-bd"/>
</dbReference>
<comment type="similarity">
    <text evidence="1 13">Belongs to the class-II aminoacyl-tRNA synthetase family.</text>
</comment>
<dbReference type="FunFam" id="3.10.20.30:FF:000005">
    <property type="entry name" value="Threonine--tRNA ligase"/>
    <property type="match status" value="1"/>
</dbReference>
<dbReference type="InterPro" id="IPR002314">
    <property type="entry name" value="aa-tRNA-synt_IIb"/>
</dbReference>
<dbReference type="CDD" id="cd00860">
    <property type="entry name" value="ThrRS_anticodon"/>
    <property type="match status" value="1"/>
</dbReference>
<dbReference type="PANTHER" id="PTHR11451:SF44">
    <property type="entry name" value="THREONINE--TRNA LIGASE, CHLOROPLASTIC_MITOCHONDRIAL 2"/>
    <property type="match status" value="1"/>
</dbReference>
<gene>
    <name evidence="13 16" type="primary">thrS</name>
    <name evidence="16" type="ORF">FSB78_13820</name>
</gene>
<comment type="cofactor">
    <cofactor evidence="13">
        <name>Zn(2+)</name>
        <dbReference type="ChEBI" id="CHEBI:29105"/>
    </cofactor>
    <text evidence="13">Binds 1 zinc ion per subunit.</text>
</comment>
<dbReference type="InterPro" id="IPR036621">
    <property type="entry name" value="Anticodon-bd_dom_sf"/>
</dbReference>
<feature type="binding site" evidence="13">
    <location>
        <position position="542"/>
    </location>
    <ligand>
        <name>Zn(2+)</name>
        <dbReference type="ChEBI" id="CHEBI:29105"/>
        <note>catalytic</note>
    </ligand>
</feature>
<accession>A0A5C6UIP2</accession>
<name>A0A5C6UIP2_9SPHN</name>
<feature type="binding site" evidence="13">
    <location>
        <position position="410"/>
    </location>
    <ligand>
        <name>Zn(2+)</name>
        <dbReference type="ChEBI" id="CHEBI:29105"/>
        <note>catalytic</note>
    </ligand>
</feature>
<dbReference type="NCBIfam" id="TIGR00418">
    <property type="entry name" value="thrS"/>
    <property type="match status" value="1"/>
</dbReference>
<keyword evidence="6 13" id="KW-0547">Nucleotide-binding</keyword>
<dbReference type="CDD" id="cd01667">
    <property type="entry name" value="TGS_ThrRS"/>
    <property type="match status" value="1"/>
</dbReference>
<dbReference type="CDD" id="cd00771">
    <property type="entry name" value="ThrRS_core"/>
    <property type="match status" value="1"/>
</dbReference>
<dbReference type="RefSeq" id="WP_147083191.1">
    <property type="nucleotide sequence ID" value="NZ_VOQR01000001.1"/>
</dbReference>
<dbReference type="InterPro" id="IPR012675">
    <property type="entry name" value="Beta-grasp_dom_sf"/>
</dbReference>
<comment type="caution">
    <text evidence="13">Lacks conserved residue(s) required for the propagation of feature annotation.</text>
</comment>
<evidence type="ECO:0000313" key="16">
    <source>
        <dbReference type="EMBL" id="TXC71915.1"/>
    </source>
</evidence>
<dbReference type="InterPro" id="IPR012947">
    <property type="entry name" value="tRNA_SAD"/>
</dbReference>
<keyword evidence="10 13" id="KW-0648">Protein biosynthesis</keyword>
<protein>
    <recommendedName>
        <fullName evidence="13">Threonine--tRNA ligase</fullName>
        <ecNumber evidence="13">6.1.1.3</ecNumber>
    </recommendedName>
    <alternativeName>
        <fullName evidence="13">Threonyl-tRNA synthetase</fullName>
        <shortName evidence="13">ThrRS</shortName>
    </alternativeName>
</protein>
<keyword evidence="5 13" id="KW-0479">Metal-binding</keyword>
<dbReference type="SUPFAM" id="SSF55681">
    <property type="entry name" value="Class II aaRS and biotin synthetases"/>
    <property type="match status" value="1"/>
</dbReference>
<dbReference type="EMBL" id="VOQR01000001">
    <property type="protein sequence ID" value="TXC71915.1"/>
    <property type="molecule type" value="Genomic_DNA"/>
</dbReference>
<dbReference type="GO" id="GO:0004829">
    <property type="term" value="F:threonine-tRNA ligase activity"/>
    <property type="evidence" value="ECO:0007669"/>
    <property type="project" value="UniProtKB-UniRule"/>
</dbReference>
<comment type="subunit">
    <text evidence="13">Homodimer.</text>
</comment>
<dbReference type="Gene3D" id="3.40.50.800">
    <property type="entry name" value="Anticodon-binding domain"/>
    <property type="match status" value="1"/>
</dbReference>
<dbReference type="Pfam" id="PF07973">
    <property type="entry name" value="tRNA_SAD"/>
    <property type="match status" value="1"/>
</dbReference>
<dbReference type="FunFam" id="3.30.980.10:FF:000005">
    <property type="entry name" value="Threonyl-tRNA synthetase, mitochondrial"/>
    <property type="match status" value="1"/>
</dbReference>
<evidence type="ECO:0000256" key="6">
    <source>
        <dbReference type="ARBA" id="ARBA00022741"/>
    </source>
</evidence>
<evidence type="ECO:0000313" key="17">
    <source>
        <dbReference type="Proteomes" id="UP000321250"/>
    </source>
</evidence>
<comment type="catalytic activity">
    <reaction evidence="12 13">
        <text>tRNA(Thr) + L-threonine + ATP = L-threonyl-tRNA(Thr) + AMP + diphosphate + H(+)</text>
        <dbReference type="Rhea" id="RHEA:24624"/>
        <dbReference type="Rhea" id="RHEA-COMP:9670"/>
        <dbReference type="Rhea" id="RHEA-COMP:9704"/>
        <dbReference type="ChEBI" id="CHEBI:15378"/>
        <dbReference type="ChEBI" id="CHEBI:30616"/>
        <dbReference type="ChEBI" id="CHEBI:33019"/>
        <dbReference type="ChEBI" id="CHEBI:57926"/>
        <dbReference type="ChEBI" id="CHEBI:78442"/>
        <dbReference type="ChEBI" id="CHEBI:78534"/>
        <dbReference type="ChEBI" id="CHEBI:456215"/>
        <dbReference type="EC" id="6.1.1.3"/>
    </reaction>
</comment>
<evidence type="ECO:0000256" key="8">
    <source>
        <dbReference type="ARBA" id="ARBA00022840"/>
    </source>
</evidence>
<dbReference type="Pfam" id="PF02824">
    <property type="entry name" value="TGS"/>
    <property type="match status" value="1"/>
</dbReference>